<dbReference type="Gene3D" id="3.40.50.11090">
    <property type="match status" value="1"/>
</dbReference>
<dbReference type="CDD" id="cd02440">
    <property type="entry name" value="AdoMet_MTases"/>
    <property type="match status" value="1"/>
</dbReference>
<feature type="domain" description="Glycosyltransferase 2-like" evidence="2">
    <location>
        <begin position="439"/>
        <end position="599"/>
    </location>
</feature>
<dbReference type="EMBL" id="CAMTCP010000303">
    <property type="protein sequence ID" value="CAI3699687.1"/>
    <property type="molecule type" value="Genomic_DNA"/>
</dbReference>
<dbReference type="Proteomes" id="UP001189143">
    <property type="component" value="Unassembled WGS sequence"/>
</dbReference>
<dbReference type="Gene3D" id="3.40.50.2000">
    <property type="entry name" value="Glycogen Phosphorylase B"/>
    <property type="match status" value="1"/>
</dbReference>
<keyword evidence="1" id="KW-0175">Coiled coil</keyword>
<dbReference type="InterPro" id="IPR029044">
    <property type="entry name" value="Nucleotide-diphossugar_trans"/>
</dbReference>
<reference evidence="4" key="1">
    <citation type="submission" date="2022-10" db="EMBL/GenBank/DDBJ databases">
        <authorList>
            <person name="Aires J."/>
            <person name="Mesa V."/>
        </authorList>
    </citation>
    <scope>NUCLEOTIDE SEQUENCE</scope>
    <source>
        <strain evidence="4">Clostridium neonatale JD116</strain>
    </source>
</reference>
<dbReference type="Pfam" id="PF22772">
    <property type="entry name" value="WsaF_C"/>
    <property type="match status" value="1"/>
</dbReference>
<dbReference type="InterPro" id="IPR001173">
    <property type="entry name" value="Glyco_trans_2-like"/>
</dbReference>
<feature type="coiled-coil region" evidence="1">
    <location>
        <begin position="259"/>
        <end position="319"/>
    </location>
</feature>
<dbReference type="PANTHER" id="PTHR22916:SF3">
    <property type="entry name" value="UDP-GLCNAC:BETAGAL BETA-1,3-N-ACETYLGLUCOSAMINYLTRANSFERASE-LIKE PROTEIN 1"/>
    <property type="match status" value="1"/>
</dbReference>
<organism evidence="4 5">
    <name type="scientific">Clostridium neonatale</name>
    <dbReference type="NCBI Taxonomy" id="137838"/>
    <lineage>
        <taxon>Bacteria</taxon>
        <taxon>Bacillati</taxon>
        <taxon>Bacillota</taxon>
        <taxon>Clostridia</taxon>
        <taxon>Eubacteriales</taxon>
        <taxon>Clostridiaceae</taxon>
        <taxon>Clostridium</taxon>
    </lineage>
</organism>
<gene>
    <name evidence="4" type="ORF">CNEO2_90006</name>
</gene>
<dbReference type="Gene3D" id="3.40.50.150">
    <property type="entry name" value="Vaccinia Virus protein VP39"/>
    <property type="match status" value="1"/>
</dbReference>
<name>A0AAD1YJN2_9CLOT</name>
<protein>
    <submittedName>
        <fullName evidence="4">O-antigen biosynthesis protein</fullName>
        <ecNumber evidence="4">2.4.1.-</ecNumber>
    </submittedName>
</protein>
<dbReference type="Pfam" id="PF00535">
    <property type="entry name" value="Glycos_transf_2"/>
    <property type="match status" value="1"/>
</dbReference>
<dbReference type="InterPro" id="IPR055050">
    <property type="entry name" value="WsaF_C"/>
</dbReference>
<feature type="domain" description="WsaF C-terminal" evidence="3">
    <location>
        <begin position="1174"/>
        <end position="1302"/>
    </location>
</feature>
<dbReference type="RefSeq" id="WP_317049697.1">
    <property type="nucleotide sequence ID" value="NZ_CAMRXC010000229.1"/>
</dbReference>
<evidence type="ECO:0000313" key="5">
    <source>
        <dbReference type="Proteomes" id="UP001189143"/>
    </source>
</evidence>
<comment type="caution">
    <text evidence="4">The sequence shown here is derived from an EMBL/GenBank/DDBJ whole genome shotgun (WGS) entry which is preliminary data.</text>
</comment>
<proteinExistence type="predicted"/>
<evidence type="ECO:0000256" key="1">
    <source>
        <dbReference type="SAM" id="Coils"/>
    </source>
</evidence>
<dbReference type="GO" id="GO:0016758">
    <property type="term" value="F:hexosyltransferase activity"/>
    <property type="evidence" value="ECO:0007669"/>
    <property type="project" value="UniProtKB-ARBA"/>
</dbReference>
<dbReference type="CDD" id="cd04184">
    <property type="entry name" value="GT2_RfbC_Mx_like"/>
    <property type="match status" value="1"/>
</dbReference>
<dbReference type="SUPFAM" id="SSF53448">
    <property type="entry name" value="Nucleotide-diphospho-sugar transferases"/>
    <property type="match status" value="2"/>
</dbReference>
<sequence length="1346" mass="157686">MNNNEKQNIFDDGYYNYHCGIEYNRSEHWKKFFGDIAERIIKDFNPKTVLDVGCAKGFLVEALRDRGIEAYGIDISEYAISQVREDIQPYCKVQSILEPIDRQYDLILNIEVLEHLENKDIEFAIKNMCDHSEKIIFSSTPHDLKEATHFSVKPIEEWVEKFYNNNFIRDVEYDASFISNQAIFLQKSNVRIQQIIKSYERRFYRLFNENVELRKELIDTTIRFDDILKEVEPLKKTNSEYSKIYDETQKYIEYLKGIIEEEKTKNSELSNELSIHEKVECVLDNINNLMENNVNELSYIELEKKYEEVNNKCEEISKINSKLSEILNQKEEYVQHLLGIINLMENTKGWKALNKIRLIKHSLGKPKSSCKKIIKLNKKFYHNLKVYGIKNTINKTKQYLKNDGKNIYLNSENEFVYNSKQIENWKIEADRFEYNPLISIIVPVYNTPLNVLQEMVNSVIDQIYTNWELCIVNASIDNRELVNVLNTYKSNEKIKIIDLKENGGISNNTNYGIIKAKGEFIALLDHDDTITKNALFEVVKKLQDESDRYDFFYSDKDMMDEEGKKHFNSLYKPKWSPEIMYSANYLTHFCVIRKSIIEKVGYFDSETDGAQDWDMFIKVTEVTDKICHIPKILYNWRILSTSVASGIDAKPYALEAQLKTINNHLLREKINAKASFNNRELSIIKIDYTIPKDFKLSIIINDNGTNRELRQLIKTIVESNIKIEKEILVLSNKKSENNLELKNVRFIQCDSNDYWIAYQLGAEQCTGDTIIFIDSKIKIDKNIILELAQWTLNENIGIVGPKFLFKDNKINNIGIILNRDSILLAYRQALNPTYNIFGYTDWYRNFNAISYECFAISKKIYDQVKGYDGEYNCYAQIDLCKKIRQLGLRNMYNPFSKVISNNMLNNIMDSESDEYVKIISKYNVEDVDEYWNENLELVQEIPQQKVINNGSQIEEKKPGLWDMYSEDAKVLAEWFDFSTEELNKNNNLIYEANEIEIKSVNWFLPDFDYAFYAGLYTIFRYANYMNIEKKVKNNFIIVGDTDVKRIKKEICRAFPSLANSNVYSIPTQDLIKKIPYADASICSLWTTAYFLLKFNNTKKKFYFMQDYEPLFYPAGASYAQAETTYRFNFFGLTNTVGLSNIYRNEYQGKSEYLTPCVDSSIFYPEKKEQKEKYKVFFYGRPGHPRNGFELGTMALKKLKEKLGDKVQIVTAGADWKESEYGVDGVITNLGRLKYEETGDLYRSCDVGLILMFTKHPSYLPFELMACGTAVVSNYNPSTTWFLKNEENCILTDASATRIAEAIISILENKEKKEKIEQKAIKDMLDMHTNWNEQLEKLFNYMEKIKY</sequence>
<dbReference type="InterPro" id="IPR029063">
    <property type="entry name" value="SAM-dependent_MTases_sf"/>
</dbReference>
<evidence type="ECO:0000259" key="2">
    <source>
        <dbReference type="Pfam" id="PF00535"/>
    </source>
</evidence>
<dbReference type="SUPFAM" id="SSF53756">
    <property type="entry name" value="UDP-Glycosyltransferase/glycogen phosphorylase"/>
    <property type="match status" value="1"/>
</dbReference>
<dbReference type="Gene3D" id="3.90.550.10">
    <property type="entry name" value="Spore Coat Polysaccharide Biosynthesis Protein SpsA, Chain A"/>
    <property type="match status" value="2"/>
</dbReference>
<evidence type="ECO:0000259" key="3">
    <source>
        <dbReference type="Pfam" id="PF22772"/>
    </source>
</evidence>
<dbReference type="PANTHER" id="PTHR22916">
    <property type="entry name" value="GLYCOSYLTRANSFERASE"/>
    <property type="match status" value="1"/>
</dbReference>
<dbReference type="EC" id="2.4.1.-" evidence="4"/>
<keyword evidence="4" id="KW-0328">Glycosyltransferase</keyword>
<keyword evidence="4" id="KW-0808">Transferase</keyword>
<dbReference type="Pfam" id="PF13489">
    <property type="entry name" value="Methyltransf_23"/>
    <property type="match status" value="1"/>
</dbReference>
<dbReference type="SUPFAM" id="SSF53335">
    <property type="entry name" value="S-adenosyl-L-methionine-dependent methyltransferases"/>
    <property type="match status" value="1"/>
</dbReference>
<evidence type="ECO:0000313" key="4">
    <source>
        <dbReference type="EMBL" id="CAI3699687.1"/>
    </source>
</evidence>
<accession>A0AAD1YJN2</accession>